<name>A0A485L2Y4_9STRA</name>
<dbReference type="EMBL" id="VJMH01005566">
    <property type="protein sequence ID" value="KAF0694487.1"/>
    <property type="molecule type" value="Genomic_DNA"/>
</dbReference>
<reference evidence="1" key="2">
    <citation type="submission" date="2019-06" db="EMBL/GenBank/DDBJ databases">
        <title>Genomics analysis of Aphanomyces spp. identifies a new class of oomycete effector associated with host adaptation.</title>
        <authorList>
            <person name="Gaulin E."/>
        </authorList>
    </citation>
    <scope>NUCLEOTIDE SEQUENCE</scope>
    <source>
        <strain evidence="1">CBS 578.67</strain>
    </source>
</reference>
<dbReference type="OrthoDB" id="10364602at2759"/>
<dbReference type="Proteomes" id="UP000332933">
    <property type="component" value="Unassembled WGS sequence"/>
</dbReference>
<dbReference type="EMBL" id="CAADRA010005587">
    <property type="protein sequence ID" value="VFT91474.1"/>
    <property type="molecule type" value="Genomic_DNA"/>
</dbReference>
<protein>
    <submittedName>
        <fullName evidence="2">Aste57867_14655 protein</fullName>
    </submittedName>
</protein>
<keyword evidence="3" id="KW-1185">Reference proteome</keyword>
<gene>
    <name evidence="2" type="primary">Aste57867_14655</name>
    <name evidence="1" type="ORF">As57867_014600</name>
    <name evidence="2" type="ORF">ASTE57867_14655</name>
</gene>
<evidence type="ECO:0000313" key="3">
    <source>
        <dbReference type="Proteomes" id="UP000332933"/>
    </source>
</evidence>
<accession>A0A485L2Y4</accession>
<proteinExistence type="predicted"/>
<sequence>MAHAAASDRYVRVYQFRHEMACHIAMHLPTESMTMATITAWSVSVEWALWQKSRSLHHYVLHVRKHLRQIHTTAHVPVSPRRLRELSKPLLDVIPETTSVQDVQPLAVDAYPSVAATHDKLNLAHLQHRYIKTKYGSTIGRAAAFLQPLSLHNATAAHILDKLEKIAAFLDRTDVELPTTGLEQLEQKIQGQILPLYERLQTVCT</sequence>
<evidence type="ECO:0000313" key="1">
    <source>
        <dbReference type="EMBL" id="KAF0694487.1"/>
    </source>
</evidence>
<evidence type="ECO:0000313" key="2">
    <source>
        <dbReference type="EMBL" id="VFT91474.1"/>
    </source>
</evidence>
<reference evidence="2 3" key="1">
    <citation type="submission" date="2019-03" db="EMBL/GenBank/DDBJ databases">
        <authorList>
            <person name="Gaulin E."/>
            <person name="Dumas B."/>
        </authorList>
    </citation>
    <scope>NUCLEOTIDE SEQUENCE [LARGE SCALE GENOMIC DNA]</scope>
    <source>
        <strain evidence="2">CBS 568.67</strain>
    </source>
</reference>
<organism evidence="2 3">
    <name type="scientific">Aphanomyces stellatus</name>
    <dbReference type="NCBI Taxonomy" id="120398"/>
    <lineage>
        <taxon>Eukaryota</taxon>
        <taxon>Sar</taxon>
        <taxon>Stramenopiles</taxon>
        <taxon>Oomycota</taxon>
        <taxon>Saprolegniomycetes</taxon>
        <taxon>Saprolegniales</taxon>
        <taxon>Verrucalvaceae</taxon>
        <taxon>Aphanomyces</taxon>
    </lineage>
</organism>
<dbReference type="AlphaFoldDB" id="A0A485L2Y4"/>